<feature type="transmembrane region" description="Helical" evidence="8">
    <location>
        <begin position="69"/>
        <end position="87"/>
    </location>
</feature>
<keyword evidence="4 8" id="KW-0812">Transmembrane</keyword>
<dbReference type="Proteomes" id="UP000620156">
    <property type="component" value="Unassembled WGS sequence"/>
</dbReference>
<dbReference type="Gene3D" id="1.20.1250.20">
    <property type="entry name" value="MFS general substrate transporter like domains"/>
    <property type="match status" value="2"/>
</dbReference>
<feature type="transmembrane region" description="Helical" evidence="8">
    <location>
        <begin position="291"/>
        <end position="312"/>
    </location>
</feature>
<feature type="compositionally biased region" description="Basic and acidic residues" evidence="7">
    <location>
        <begin position="388"/>
        <end position="407"/>
    </location>
</feature>
<feature type="transmembrane region" description="Helical" evidence="8">
    <location>
        <begin position="40"/>
        <end position="62"/>
    </location>
</feature>
<evidence type="ECO:0000256" key="1">
    <source>
        <dbReference type="ARBA" id="ARBA00004127"/>
    </source>
</evidence>
<comment type="similarity">
    <text evidence="2">Belongs to the major facilitator superfamily.</text>
</comment>
<feature type="transmembrane region" description="Helical" evidence="8">
    <location>
        <begin position="324"/>
        <end position="346"/>
    </location>
</feature>
<evidence type="ECO:0000313" key="10">
    <source>
        <dbReference type="Proteomes" id="UP000620156"/>
    </source>
</evidence>
<feature type="transmembrane region" description="Helical" evidence="8">
    <location>
        <begin position="352"/>
        <end position="370"/>
    </location>
</feature>
<accession>A0A918B8J6</accession>
<feature type="transmembrane region" description="Helical" evidence="8">
    <location>
        <begin position="156"/>
        <end position="176"/>
    </location>
</feature>
<dbReference type="InterPro" id="IPR051788">
    <property type="entry name" value="MFS_Transporter"/>
</dbReference>
<name>A0A918B8J6_9ACTN</name>
<feature type="transmembrane region" description="Helical" evidence="8">
    <location>
        <begin position="236"/>
        <end position="256"/>
    </location>
</feature>
<gene>
    <name evidence="9" type="ORF">GCM10010145_12140</name>
</gene>
<keyword evidence="3" id="KW-0813">Transport</keyword>
<dbReference type="InterPro" id="IPR011701">
    <property type="entry name" value="MFS"/>
</dbReference>
<feature type="transmembrane region" description="Helical" evidence="8">
    <location>
        <begin position="268"/>
        <end position="285"/>
    </location>
</feature>
<evidence type="ECO:0008006" key="11">
    <source>
        <dbReference type="Google" id="ProtNLM"/>
    </source>
</evidence>
<dbReference type="GO" id="GO:0016020">
    <property type="term" value="C:membrane"/>
    <property type="evidence" value="ECO:0007669"/>
    <property type="project" value="TreeGrafter"/>
</dbReference>
<reference evidence="9" key="2">
    <citation type="submission" date="2020-09" db="EMBL/GenBank/DDBJ databases">
        <authorList>
            <person name="Sun Q."/>
            <person name="Ohkuma M."/>
        </authorList>
    </citation>
    <scope>NUCLEOTIDE SEQUENCE</scope>
    <source>
        <strain evidence="9">JCM 3131</strain>
    </source>
</reference>
<dbReference type="GO" id="GO:0012505">
    <property type="term" value="C:endomembrane system"/>
    <property type="evidence" value="ECO:0007669"/>
    <property type="project" value="UniProtKB-SubCell"/>
</dbReference>
<keyword evidence="10" id="KW-1185">Reference proteome</keyword>
<evidence type="ECO:0000256" key="7">
    <source>
        <dbReference type="SAM" id="MobiDB-lite"/>
    </source>
</evidence>
<dbReference type="EMBL" id="BMQK01000002">
    <property type="protein sequence ID" value="GGQ45034.1"/>
    <property type="molecule type" value="Genomic_DNA"/>
</dbReference>
<feature type="transmembrane region" description="Helical" evidence="8">
    <location>
        <begin position="133"/>
        <end position="150"/>
    </location>
</feature>
<evidence type="ECO:0000256" key="4">
    <source>
        <dbReference type="ARBA" id="ARBA00022692"/>
    </source>
</evidence>
<comment type="caution">
    <text evidence="9">The sequence shown here is derived from an EMBL/GenBank/DDBJ whole genome shotgun (WGS) entry which is preliminary data.</text>
</comment>
<keyword evidence="5 8" id="KW-1133">Transmembrane helix</keyword>
<feature type="transmembrane region" description="Helical" evidence="8">
    <location>
        <begin position="197"/>
        <end position="216"/>
    </location>
</feature>
<evidence type="ECO:0000256" key="3">
    <source>
        <dbReference type="ARBA" id="ARBA00022448"/>
    </source>
</evidence>
<dbReference type="GO" id="GO:0022857">
    <property type="term" value="F:transmembrane transporter activity"/>
    <property type="evidence" value="ECO:0007669"/>
    <property type="project" value="InterPro"/>
</dbReference>
<evidence type="ECO:0000256" key="8">
    <source>
        <dbReference type="SAM" id="Phobius"/>
    </source>
</evidence>
<keyword evidence="6 8" id="KW-0472">Membrane</keyword>
<comment type="subcellular location">
    <subcellularLocation>
        <location evidence="1">Endomembrane system</location>
        <topology evidence="1">Multi-pass membrane protein</topology>
    </subcellularLocation>
</comment>
<evidence type="ECO:0000256" key="6">
    <source>
        <dbReference type="ARBA" id="ARBA00023136"/>
    </source>
</evidence>
<evidence type="ECO:0000313" key="9">
    <source>
        <dbReference type="EMBL" id="GGQ45034.1"/>
    </source>
</evidence>
<dbReference type="PANTHER" id="PTHR23514:SF3">
    <property type="entry name" value="BYPASS OF STOP CODON PROTEIN 6"/>
    <property type="match status" value="1"/>
</dbReference>
<dbReference type="InterPro" id="IPR036259">
    <property type="entry name" value="MFS_trans_sf"/>
</dbReference>
<protein>
    <recommendedName>
        <fullName evidence="11">MFS transporter</fullName>
    </recommendedName>
</protein>
<organism evidence="9 10">
    <name type="scientific">Streptomyces ruber</name>
    <dbReference type="NCBI Taxonomy" id="83378"/>
    <lineage>
        <taxon>Bacteria</taxon>
        <taxon>Bacillati</taxon>
        <taxon>Actinomycetota</taxon>
        <taxon>Actinomycetes</taxon>
        <taxon>Kitasatosporales</taxon>
        <taxon>Streptomycetaceae</taxon>
        <taxon>Streptomyces</taxon>
    </lineage>
</organism>
<dbReference type="Pfam" id="PF07690">
    <property type="entry name" value="MFS_1"/>
    <property type="match status" value="1"/>
</dbReference>
<dbReference type="AlphaFoldDB" id="A0A918B8J6"/>
<evidence type="ECO:0000256" key="2">
    <source>
        <dbReference type="ARBA" id="ARBA00008335"/>
    </source>
</evidence>
<evidence type="ECO:0000256" key="5">
    <source>
        <dbReference type="ARBA" id="ARBA00022989"/>
    </source>
</evidence>
<feature type="region of interest" description="Disordered" evidence="7">
    <location>
        <begin position="379"/>
        <end position="407"/>
    </location>
</feature>
<dbReference type="PANTHER" id="PTHR23514">
    <property type="entry name" value="BYPASS OF STOP CODON PROTEIN 6"/>
    <property type="match status" value="1"/>
</dbReference>
<sequence length="407" mass="42084">MPRSGELSAFLVFLVLGILTASLGASLPYLREQFSTTRHPGSIVTFYNAGALVSTVVIGLLGRRMRVRPAIGVLLAVFAGGAAGMGLSPAWSWYLSFATMAGVGYGGLTLLLNTAFARGFGDRSVVMVNRLNAVFGIGAMLGPLAAGAVGRVDIRLLALITALIALVCVPVWRAGVVLEAAADAKEHENGSTPARHAGLGLPIVLFLAVGLCYAGTETSIGAWQSTQLVRSGWDTQTATLAASGFWAGMAVGRLVVPRLTRHLHPSTSIPLYLSAGTAMLLLAAVPNAAVVAYPLAGLCLAPVLPTLISWLSGLVRVPQRATSALTLCCMLGNAALPAAVQALVGGSRLPESIAFALAGSGAVCLLFAVLTRRTVRGTEAARPPGDVRGGDRHEETPHADLRPRSDI</sequence>
<feature type="transmembrane region" description="Helical" evidence="8">
    <location>
        <begin position="93"/>
        <end position="112"/>
    </location>
</feature>
<reference evidence="9" key="1">
    <citation type="journal article" date="2014" name="Int. J. Syst. Evol. Microbiol.">
        <title>Complete genome sequence of Corynebacterium casei LMG S-19264T (=DSM 44701T), isolated from a smear-ripened cheese.</title>
        <authorList>
            <consortium name="US DOE Joint Genome Institute (JGI-PGF)"/>
            <person name="Walter F."/>
            <person name="Albersmeier A."/>
            <person name="Kalinowski J."/>
            <person name="Ruckert C."/>
        </authorList>
    </citation>
    <scope>NUCLEOTIDE SEQUENCE</scope>
    <source>
        <strain evidence="9">JCM 3131</strain>
    </source>
</reference>
<proteinExistence type="inferred from homology"/>
<dbReference type="SUPFAM" id="SSF103473">
    <property type="entry name" value="MFS general substrate transporter"/>
    <property type="match status" value="1"/>
</dbReference>